<feature type="transmembrane region" description="Helical" evidence="1">
    <location>
        <begin position="50"/>
        <end position="74"/>
    </location>
</feature>
<feature type="transmembrane region" description="Helical" evidence="1">
    <location>
        <begin position="450"/>
        <end position="470"/>
    </location>
</feature>
<evidence type="ECO:0008006" key="4">
    <source>
        <dbReference type="Google" id="ProtNLM"/>
    </source>
</evidence>
<feature type="transmembrane region" description="Helical" evidence="1">
    <location>
        <begin position="95"/>
        <end position="113"/>
    </location>
</feature>
<evidence type="ECO:0000313" key="3">
    <source>
        <dbReference type="Proteomes" id="UP001462640"/>
    </source>
</evidence>
<accession>A0ABV0GK75</accession>
<feature type="transmembrane region" description="Helical" evidence="1">
    <location>
        <begin position="143"/>
        <end position="166"/>
    </location>
</feature>
<feature type="transmembrane region" description="Helical" evidence="1">
    <location>
        <begin position="178"/>
        <end position="197"/>
    </location>
</feature>
<dbReference type="RefSeq" id="WP_347612946.1">
    <property type="nucleotide sequence ID" value="NZ_JBDPZC010000014.1"/>
</dbReference>
<feature type="transmembrane region" description="Helical" evidence="1">
    <location>
        <begin position="119"/>
        <end position="136"/>
    </location>
</feature>
<feature type="transmembrane region" description="Helical" evidence="1">
    <location>
        <begin position="27"/>
        <end position="44"/>
    </location>
</feature>
<keyword evidence="1" id="KW-0472">Membrane</keyword>
<feature type="transmembrane region" description="Helical" evidence="1">
    <location>
        <begin position="427"/>
        <end position="444"/>
    </location>
</feature>
<dbReference type="Proteomes" id="UP001462640">
    <property type="component" value="Unassembled WGS sequence"/>
</dbReference>
<protein>
    <recommendedName>
        <fullName evidence="4">ABC transporter permease</fullName>
    </recommendedName>
</protein>
<feature type="transmembrane region" description="Helical" evidence="1">
    <location>
        <begin position="398"/>
        <end position="415"/>
    </location>
</feature>
<dbReference type="EMBL" id="JBDPZC010000014">
    <property type="protein sequence ID" value="MEO3715472.1"/>
    <property type="molecule type" value="Genomic_DNA"/>
</dbReference>
<keyword evidence="3" id="KW-1185">Reference proteome</keyword>
<reference evidence="2 3" key="1">
    <citation type="submission" date="2024-05" db="EMBL/GenBank/DDBJ databases">
        <title>Roseateles sp. 2.12 16S ribosomal RNA gene Genome sequencing and assembly.</title>
        <authorList>
            <person name="Woo H."/>
        </authorList>
    </citation>
    <scope>NUCLEOTIDE SEQUENCE [LARGE SCALE GENOMIC DNA]</scope>
    <source>
        <strain evidence="2 3">2.12</strain>
    </source>
</reference>
<proteinExistence type="predicted"/>
<feature type="transmembrane region" description="Helical" evidence="1">
    <location>
        <begin position="321"/>
        <end position="343"/>
    </location>
</feature>
<sequence>MNGLLAPTSLLLSAPWRWRLNQMPLRLLWGGVLGLAALLGLLAWTKGVTAAVFAAGLAAAVLFVIAWMLTLSGLRRQNHPHLARLVPVHVARLRLAVLLLWGAPVVVAGALAAWLQANVWMAVLVTALFLSLLTALVRWPMGFVLICFAPPVLVPLLQGSALGQGLVQAWLAVWQSNPAWVCLPLLAGLALFQMDLMGQGDAAHARRYEQMQRLLASMQDGGAGYNPRHQGRWGLRVLWLFSTLNRWYLARLVRRPEPTLRHALARLELPLYGSAHWTIVVGSMMVVLPVIALGGGLMWLLLPDMTPPEMHVRDIAWTWPLMALGQLFMGMMMGTMFSLGTALQRSRREQALLVLLPGLPGQGQLRARLLGRQVWLMLGLAVPGLLLLGQAALPPPGAFLQGLGVGALLASLLLLRRWDTRTSPGSTGLLIVAVLGALAWHGLLPEHWGVAQRCGLSGLVLVLVAGAWFLGLRRLRDEALPALPWGRNASRPLA</sequence>
<gene>
    <name evidence="2" type="ORF">ABDJ40_22090</name>
</gene>
<feature type="transmembrane region" description="Helical" evidence="1">
    <location>
        <begin position="374"/>
        <end position="392"/>
    </location>
</feature>
<organism evidence="2 3">
    <name type="scientific">Roseateles flavus</name>
    <dbReference type="NCBI Taxonomy" id="3149041"/>
    <lineage>
        <taxon>Bacteria</taxon>
        <taxon>Pseudomonadati</taxon>
        <taxon>Pseudomonadota</taxon>
        <taxon>Betaproteobacteria</taxon>
        <taxon>Burkholderiales</taxon>
        <taxon>Sphaerotilaceae</taxon>
        <taxon>Roseateles</taxon>
    </lineage>
</organism>
<keyword evidence="1" id="KW-1133">Transmembrane helix</keyword>
<evidence type="ECO:0000256" key="1">
    <source>
        <dbReference type="SAM" id="Phobius"/>
    </source>
</evidence>
<comment type="caution">
    <text evidence="2">The sequence shown here is derived from an EMBL/GenBank/DDBJ whole genome shotgun (WGS) entry which is preliminary data.</text>
</comment>
<name>A0ABV0GK75_9BURK</name>
<keyword evidence="1" id="KW-0812">Transmembrane</keyword>
<evidence type="ECO:0000313" key="2">
    <source>
        <dbReference type="EMBL" id="MEO3715472.1"/>
    </source>
</evidence>
<feature type="transmembrane region" description="Helical" evidence="1">
    <location>
        <begin position="277"/>
        <end position="301"/>
    </location>
</feature>